<evidence type="ECO:0000256" key="11">
    <source>
        <dbReference type="HAMAP-Rule" id="MF_00123"/>
    </source>
</evidence>
<dbReference type="CDD" id="cd00671">
    <property type="entry name" value="ArgRS_core"/>
    <property type="match status" value="1"/>
</dbReference>
<dbReference type="SUPFAM" id="SSF47323">
    <property type="entry name" value="Anticodon-binding domain of a subclass of class I aminoacyl-tRNA synthetases"/>
    <property type="match status" value="1"/>
</dbReference>
<dbReference type="FunFam" id="1.10.730.10:FF:000008">
    <property type="entry name" value="Arginine--tRNA ligase"/>
    <property type="match status" value="1"/>
</dbReference>
<feature type="domain" description="DALR anticodon binding" evidence="13">
    <location>
        <begin position="475"/>
        <end position="592"/>
    </location>
</feature>
<dbReference type="SMART" id="SM00836">
    <property type="entry name" value="DALR_1"/>
    <property type="match status" value="1"/>
</dbReference>
<dbReference type="SUPFAM" id="SSF55190">
    <property type="entry name" value="Arginyl-tRNA synthetase (ArgRS), N-terminal 'additional' domain"/>
    <property type="match status" value="1"/>
</dbReference>
<dbReference type="PANTHER" id="PTHR11956:SF5">
    <property type="entry name" value="ARGININE--TRNA LIGASE, CYTOPLASMIC"/>
    <property type="match status" value="1"/>
</dbReference>
<keyword evidence="5 11" id="KW-0436">Ligase</keyword>
<dbReference type="GO" id="GO:0004814">
    <property type="term" value="F:arginine-tRNA ligase activity"/>
    <property type="evidence" value="ECO:0007669"/>
    <property type="project" value="UniProtKB-UniRule"/>
</dbReference>
<evidence type="ECO:0000256" key="1">
    <source>
        <dbReference type="ARBA" id="ARBA00004496"/>
    </source>
</evidence>
<proteinExistence type="inferred from homology"/>
<dbReference type="EMBL" id="CP006694">
    <property type="protein sequence ID" value="EKT85563.2"/>
    <property type="molecule type" value="Genomic_DNA"/>
</dbReference>
<evidence type="ECO:0000256" key="4">
    <source>
        <dbReference type="ARBA" id="ARBA00022490"/>
    </source>
</evidence>
<dbReference type="Proteomes" id="UP000035800">
    <property type="component" value="Chromosome I"/>
</dbReference>
<evidence type="ECO:0000256" key="7">
    <source>
        <dbReference type="ARBA" id="ARBA00022840"/>
    </source>
</evidence>
<evidence type="ECO:0000256" key="10">
    <source>
        <dbReference type="ARBA" id="ARBA00049339"/>
    </source>
</evidence>
<feature type="domain" description="Arginyl tRNA synthetase N-terminal" evidence="14">
    <location>
        <begin position="15"/>
        <end position="108"/>
    </location>
</feature>
<evidence type="ECO:0000313" key="16">
    <source>
        <dbReference type="Proteomes" id="UP000035800"/>
    </source>
</evidence>
<dbReference type="Pfam" id="PF03485">
    <property type="entry name" value="Arg_tRNA_synt_N"/>
    <property type="match status" value="1"/>
</dbReference>
<dbReference type="KEGG" id="lst:LSS_16940"/>
<gene>
    <name evidence="11" type="primary">argS</name>
    <name evidence="15" type="ORF">LSS_16940</name>
</gene>
<evidence type="ECO:0000256" key="3">
    <source>
        <dbReference type="ARBA" id="ARBA00011245"/>
    </source>
</evidence>
<dbReference type="PANTHER" id="PTHR11956">
    <property type="entry name" value="ARGINYL-TRNA SYNTHETASE"/>
    <property type="match status" value="1"/>
</dbReference>
<dbReference type="AlphaFoldDB" id="K8XVK8"/>
<dbReference type="InterPro" id="IPR005148">
    <property type="entry name" value="Arg-tRNA-synth_N"/>
</dbReference>
<dbReference type="GO" id="GO:0005524">
    <property type="term" value="F:ATP binding"/>
    <property type="evidence" value="ECO:0007669"/>
    <property type="project" value="UniProtKB-UniRule"/>
</dbReference>
<keyword evidence="9 11" id="KW-0030">Aminoacyl-tRNA synthetase</keyword>
<comment type="subcellular location">
    <subcellularLocation>
        <location evidence="1 11">Cytoplasm</location>
    </subcellularLocation>
</comment>
<dbReference type="GO" id="GO:0006420">
    <property type="term" value="P:arginyl-tRNA aminoacylation"/>
    <property type="evidence" value="ECO:0007669"/>
    <property type="project" value="UniProtKB-UniRule"/>
</dbReference>
<dbReference type="GO" id="GO:0005737">
    <property type="term" value="C:cytoplasm"/>
    <property type="evidence" value="ECO:0007669"/>
    <property type="project" value="UniProtKB-SubCell"/>
</dbReference>
<evidence type="ECO:0000259" key="14">
    <source>
        <dbReference type="SMART" id="SM01016"/>
    </source>
</evidence>
<keyword evidence="8 11" id="KW-0648">Protein biosynthesis</keyword>
<evidence type="ECO:0000256" key="12">
    <source>
        <dbReference type="RuleBase" id="RU363038"/>
    </source>
</evidence>
<organism evidence="15 16">
    <name type="scientific">Leptospira santarosai serovar Shermani str. LT 821</name>
    <dbReference type="NCBI Taxonomy" id="758847"/>
    <lineage>
        <taxon>Bacteria</taxon>
        <taxon>Pseudomonadati</taxon>
        <taxon>Spirochaetota</taxon>
        <taxon>Spirochaetia</taxon>
        <taxon>Leptospirales</taxon>
        <taxon>Leptospiraceae</taxon>
        <taxon>Leptospira</taxon>
    </lineage>
</organism>
<keyword evidence="4 11" id="KW-0963">Cytoplasm</keyword>
<keyword evidence="6 11" id="KW-0547">Nucleotide-binding</keyword>
<protein>
    <recommendedName>
        <fullName evidence="11">Arginine--tRNA ligase</fullName>
        <ecNumber evidence="11">6.1.1.19</ecNumber>
    </recommendedName>
    <alternativeName>
        <fullName evidence="11">Arginyl-tRNA synthetase</fullName>
        <shortName evidence="11">ArgRS</shortName>
    </alternativeName>
</protein>
<dbReference type="InterPro" id="IPR014729">
    <property type="entry name" value="Rossmann-like_a/b/a_fold"/>
</dbReference>
<dbReference type="NCBIfam" id="TIGR00456">
    <property type="entry name" value="argS"/>
    <property type="match status" value="1"/>
</dbReference>
<dbReference type="SUPFAM" id="SSF52374">
    <property type="entry name" value="Nucleotidylyl transferase"/>
    <property type="match status" value="1"/>
</dbReference>
<feature type="short sequence motif" description="'HIGH' region" evidence="11">
    <location>
        <begin position="143"/>
        <end position="153"/>
    </location>
</feature>
<comment type="catalytic activity">
    <reaction evidence="10 11">
        <text>tRNA(Arg) + L-arginine + ATP = L-arginyl-tRNA(Arg) + AMP + diphosphate</text>
        <dbReference type="Rhea" id="RHEA:20301"/>
        <dbReference type="Rhea" id="RHEA-COMP:9658"/>
        <dbReference type="Rhea" id="RHEA-COMP:9673"/>
        <dbReference type="ChEBI" id="CHEBI:30616"/>
        <dbReference type="ChEBI" id="CHEBI:32682"/>
        <dbReference type="ChEBI" id="CHEBI:33019"/>
        <dbReference type="ChEBI" id="CHEBI:78442"/>
        <dbReference type="ChEBI" id="CHEBI:78513"/>
        <dbReference type="ChEBI" id="CHEBI:456215"/>
        <dbReference type="EC" id="6.1.1.19"/>
    </reaction>
</comment>
<accession>K8XVK8</accession>
<evidence type="ECO:0000256" key="5">
    <source>
        <dbReference type="ARBA" id="ARBA00022598"/>
    </source>
</evidence>
<dbReference type="Pfam" id="PF00750">
    <property type="entry name" value="tRNA-synt_1d"/>
    <property type="match status" value="1"/>
</dbReference>
<dbReference type="InterPro" id="IPR009080">
    <property type="entry name" value="tRNAsynth_Ia_anticodon-bd"/>
</dbReference>
<evidence type="ECO:0000313" key="15">
    <source>
        <dbReference type="EMBL" id="EKT85563.2"/>
    </source>
</evidence>
<comment type="subunit">
    <text evidence="3 11">Monomer.</text>
</comment>
<dbReference type="InterPro" id="IPR036695">
    <property type="entry name" value="Arg-tRNA-synth_N_sf"/>
</dbReference>
<dbReference type="Gene3D" id="3.30.1360.70">
    <property type="entry name" value="Arginyl tRNA synthetase N-terminal domain"/>
    <property type="match status" value="1"/>
</dbReference>
<sequence length="596" mass="68272">MFRSLWIAQHMKEKETLKQIVLESLEEGVNSLIASFPDVEKDSLRIKIEYSRDEKFGDYSTSFSLENSKLLKRNPIQVAKDLVEILQKRTDLFEKVDFTPPGFVNFRISPTYLLRYVENSILSGNYFPKVERPLRINLEFVSANPTGPLNIVSARAAANGDAMASLLKAIGHKVDKEFYINDYGNQVFLLGVSTLVRIRELKGESGIQQETDDATPIDTILEKNILPAEGYRGEYIKDIANTLLKDPKTNVRIETLLREKKYRELAELCSVWTVENNLDWQRKDLNSFGVEFDHYFRERTLHESDRVLAVMKDLEKAGKIFEEDGKKIFRSTEYGDDKDRVVVRNDGRPTYLLADIAYHKDKIERGYDRIYDIWGPDHHGYIARLSGAVQSLGYKKENFKVIISQQVNLLESGEKVKMSKRAGSFQTMSDLIGFLGKHGKDVGRYFFVMRSLDAPLDFDLDLARDESDKNPVFYLQYAHARICSIFREVGTESSVEAARSLEMSEERKRLLFWIARFPEEIFDSANSMEPHRVTNYLQNFAKAFTSFYLGKNNKLKDASPEVRLGLARICLAARSVLSEGLGLIGVSAPEKMEKES</sequence>
<evidence type="ECO:0000256" key="9">
    <source>
        <dbReference type="ARBA" id="ARBA00023146"/>
    </source>
</evidence>
<dbReference type="EC" id="6.1.1.19" evidence="11"/>
<evidence type="ECO:0000256" key="8">
    <source>
        <dbReference type="ARBA" id="ARBA00022917"/>
    </source>
</evidence>
<dbReference type="HAMAP" id="MF_00123">
    <property type="entry name" value="Arg_tRNA_synth"/>
    <property type="match status" value="1"/>
</dbReference>
<dbReference type="SMART" id="SM01016">
    <property type="entry name" value="Arg_tRNA_synt_N"/>
    <property type="match status" value="1"/>
</dbReference>
<dbReference type="FunFam" id="3.40.50.620:FF:000062">
    <property type="entry name" value="Arginine--tRNA ligase"/>
    <property type="match status" value="1"/>
</dbReference>
<keyword evidence="7 11" id="KW-0067">ATP-binding</keyword>
<dbReference type="Gene3D" id="1.10.730.10">
    <property type="entry name" value="Isoleucyl-tRNA Synthetase, Domain 1"/>
    <property type="match status" value="1"/>
</dbReference>
<reference evidence="15 16" key="2">
    <citation type="journal article" date="2014" name="Emerg. Microbes Infect.">
        <title>Potential impact on kidney infection: a whole-genome analysis of Leptospira santarosai serovar Shermani.</title>
        <authorList>
            <person name="Chou L.F."/>
            <person name="Chen T.W."/>
            <person name="Ko Y.C."/>
            <person name="Pan M.J."/>
            <person name="Tian Y.C."/>
            <person name="Chiu C.H."/>
            <person name="Tang P."/>
            <person name="Hung C.C."/>
            <person name="Yang C.W."/>
        </authorList>
    </citation>
    <scope>NUCLEOTIDE SEQUENCE</scope>
    <source>
        <strain evidence="15 16">LT 821</strain>
    </source>
</reference>
<dbReference type="Pfam" id="PF05746">
    <property type="entry name" value="DALR_1"/>
    <property type="match status" value="1"/>
</dbReference>
<comment type="similarity">
    <text evidence="2 11 12">Belongs to the class-I aminoacyl-tRNA synthetase family.</text>
</comment>
<evidence type="ECO:0000256" key="2">
    <source>
        <dbReference type="ARBA" id="ARBA00005594"/>
    </source>
</evidence>
<name>K8XVK8_9LEPT</name>
<dbReference type="PRINTS" id="PR01038">
    <property type="entry name" value="TRNASYNTHARG"/>
</dbReference>
<evidence type="ECO:0000256" key="6">
    <source>
        <dbReference type="ARBA" id="ARBA00022741"/>
    </source>
</evidence>
<dbReference type="InterPro" id="IPR035684">
    <property type="entry name" value="ArgRS_core"/>
</dbReference>
<dbReference type="STRING" id="758847.LSS_16940"/>
<dbReference type="InterPro" id="IPR001278">
    <property type="entry name" value="Arg-tRNA-ligase"/>
</dbReference>
<reference evidence="15 16" key="1">
    <citation type="journal article" date="2012" name="Gene">
        <title>Sequence of Leptospira santarosai serovar Shermani genome and prediction of virulence-associated genes.</title>
        <authorList>
            <person name="Chou L.F."/>
            <person name="Chen Y.T."/>
            <person name="Lu C.W."/>
            <person name="Ko Y.C."/>
            <person name="Tang C.Y."/>
            <person name="Pan M.J."/>
            <person name="Tian Y.C."/>
            <person name="Chiu C.H."/>
            <person name="Hung C.C."/>
            <person name="Yang C.W."/>
        </authorList>
    </citation>
    <scope>NUCLEOTIDE SEQUENCE [LARGE SCALE GENOMIC DNA]</scope>
    <source>
        <strain evidence="15">LT 821</strain>
    </source>
</reference>
<dbReference type="Gene3D" id="3.40.50.620">
    <property type="entry name" value="HUPs"/>
    <property type="match status" value="1"/>
</dbReference>
<dbReference type="InterPro" id="IPR008909">
    <property type="entry name" value="DALR_anticod-bd"/>
</dbReference>
<evidence type="ECO:0000259" key="13">
    <source>
        <dbReference type="SMART" id="SM00836"/>
    </source>
</evidence>